<evidence type="ECO:0000313" key="2">
    <source>
        <dbReference type="EMBL" id="GBM61524.1"/>
    </source>
</evidence>
<proteinExistence type="predicted"/>
<dbReference type="GO" id="GO:0006260">
    <property type="term" value="P:DNA replication"/>
    <property type="evidence" value="ECO:0007669"/>
    <property type="project" value="TreeGrafter"/>
</dbReference>
<name>A0A4Y2HAC7_ARAVE</name>
<comment type="caution">
    <text evidence="2">The sequence shown here is derived from an EMBL/GenBank/DDBJ whole genome shotgun (WGS) entry which is preliminary data.</text>
</comment>
<evidence type="ECO:0000259" key="1">
    <source>
        <dbReference type="Pfam" id="PF21530"/>
    </source>
</evidence>
<sequence length="174" mass="19256">MSYKSIDAVCDTNETVNYPIEFLNSLDLPGMPPHNLQLKVGSPIILLRNLNPPRLCNGTRLVIKTLMKNVIEAIILNGKFQGQNVLLPRIPMIPTDVPIEFKRTQFPIRLAFAMTINKSQGQTLSVCGLDLETPCFSHGQLYVACSRVGKPSSLFVLAKDGLTKNIVHSIALRD</sequence>
<dbReference type="Proteomes" id="UP000499080">
    <property type="component" value="Unassembled WGS sequence"/>
</dbReference>
<dbReference type="AlphaFoldDB" id="A0A4Y2HAC7"/>
<dbReference type="GO" id="GO:0005657">
    <property type="term" value="C:replication fork"/>
    <property type="evidence" value="ECO:0007669"/>
    <property type="project" value="TreeGrafter"/>
</dbReference>
<dbReference type="PANTHER" id="PTHR23274">
    <property type="entry name" value="DNA HELICASE-RELATED"/>
    <property type="match status" value="1"/>
</dbReference>
<feature type="domain" description="DNA helicase Pif1-like 2B" evidence="1">
    <location>
        <begin position="21"/>
        <end position="66"/>
    </location>
</feature>
<dbReference type="EMBL" id="BGPR01001770">
    <property type="protein sequence ID" value="GBM61524.1"/>
    <property type="molecule type" value="Genomic_DNA"/>
</dbReference>
<dbReference type="PANTHER" id="PTHR23274:SF51">
    <property type="entry name" value="OS03G0423850 PROTEIN"/>
    <property type="match status" value="1"/>
</dbReference>
<gene>
    <name evidence="2" type="ORF">AVEN_17067_1</name>
</gene>
<dbReference type="Pfam" id="PF21530">
    <property type="entry name" value="Pif1_2B_dom"/>
    <property type="match status" value="1"/>
</dbReference>
<dbReference type="InterPro" id="IPR049163">
    <property type="entry name" value="Pif1-like_2B_dom"/>
</dbReference>
<protein>
    <recommendedName>
        <fullName evidence="1">DNA helicase Pif1-like 2B domain-containing protein</fullName>
    </recommendedName>
</protein>
<reference evidence="2 3" key="1">
    <citation type="journal article" date="2019" name="Sci. Rep.">
        <title>Orb-weaving spider Araneus ventricosus genome elucidates the spidroin gene catalogue.</title>
        <authorList>
            <person name="Kono N."/>
            <person name="Nakamura H."/>
            <person name="Ohtoshi R."/>
            <person name="Moran D.A.P."/>
            <person name="Shinohara A."/>
            <person name="Yoshida Y."/>
            <person name="Fujiwara M."/>
            <person name="Mori M."/>
            <person name="Tomita M."/>
            <person name="Arakawa K."/>
        </authorList>
    </citation>
    <scope>NUCLEOTIDE SEQUENCE [LARGE SCALE GENOMIC DNA]</scope>
</reference>
<dbReference type="SUPFAM" id="SSF52540">
    <property type="entry name" value="P-loop containing nucleoside triphosphate hydrolases"/>
    <property type="match status" value="1"/>
</dbReference>
<organism evidence="2 3">
    <name type="scientific">Araneus ventricosus</name>
    <name type="common">Orbweaver spider</name>
    <name type="synonym">Epeira ventricosa</name>
    <dbReference type="NCBI Taxonomy" id="182803"/>
    <lineage>
        <taxon>Eukaryota</taxon>
        <taxon>Metazoa</taxon>
        <taxon>Ecdysozoa</taxon>
        <taxon>Arthropoda</taxon>
        <taxon>Chelicerata</taxon>
        <taxon>Arachnida</taxon>
        <taxon>Araneae</taxon>
        <taxon>Araneomorphae</taxon>
        <taxon>Entelegynae</taxon>
        <taxon>Araneoidea</taxon>
        <taxon>Araneidae</taxon>
        <taxon>Araneus</taxon>
    </lineage>
</organism>
<dbReference type="InterPro" id="IPR027417">
    <property type="entry name" value="P-loop_NTPase"/>
</dbReference>
<evidence type="ECO:0000313" key="3">
    <source>
        <dbReference type="Proteomes" id="UP000499080"/>
    </source>
</evidence>
<dbReference type="OrthoDB" id="6430290at2759"/>
<accession>A0A4Y2HAC7</accession>
<dbReference type="CDD" id="cd18809">
    <property type="entry name" value="SF1_C_RecD"/>
    <property type="match status" value="1"/>
</dbReference>
<keyword evidence="3" id="KW-1185">Reference proteome</keyword>